<name>A0A1H3L3F6_9FIRM</name>
<proteinExistence type="predicted"/>
<dbReference type="OrthoDB" id="3035538at2"/>
<dbReference type="STRING" id="1122142.SAMN02910414_01904"/>
<dbReference type="RefSeq" id="WP_074718403.1">
    <property type="nucleotide sequence ID" value="NZ_FNPG01000023.1"/>
</dbReference>
<evidence type="ECO:0000313" key="3">
    <source>
        <dbReference type="Proteomes" id="UP000183918"/>
    </source>
</evidence>
<organism evidence="2 3">
    <name type="scientific">Lachnobacterium bovis DSM 14045</name>
    <dbReference type="NCBI Taxonomy" id="1122142"/>
    <lineage>
        <taxon>Bacteria</taxon>
        <taxon>Bacillati</taxon>
        <taxon>Bacillota</taxon>
        <taxon>Clostridia</taxon>
        <taxon>Lachnospirales</taxon>
        <taxon>Lachnospiraceae</taxon>
        <taxon>Lachnobacterium</taxon>
    </lineage>
</organism>
<keyword evidence="3" id="KW-1185">Reference proteome</keyword>
<evidence type="ECO:0000313" key="2">
    <source>
        <dbReference type="EMBL" id="SDY58953.1"/>
    </source>
</evidence>
<protein>
    <submittedName>
        <fullName evidence="2">Uncharacterized protein</fullName>
    </submittedName>
</protein>
<evidence type="ECO:0000256" key="1">
    <source>
        <dbReference type="SAM" id="SignalP"/>
    </source>
</evidence>
<dbReference type="Proteomes" id="UP000183918">
    <property type="component" value="Unassembled WGS sequence"/>
</dbReference>
<keyword evidence="1" id="KW-0732">Signal</keyword>
<dbReference type="EMBL" id="FNPG01000023">
    <property type="protein sequence ID" value="SDY58953.1"/>
    <property type="molecule type" value="Genomic_DNA"/>
</dbReference>
<gene>
    <name evidence="2" type="ORF">SAMN02910414_01904</name>
</gene>
<dbReference type="AlphaFoldDB" id="A0A1H3L3F6"/>
<feature type="signal peptide" evidence="1">
    <location>
        <begin position="1"/>
        <end position="26"/>
    </location>
</feature>
<sequence length="132" mass="14646">MRRKSLKKLILAGAITTALCGTNVLAASYTGYVLPPMQGNNYTSAHTKKTGASYITNHVYNLENTDTVTFWAANRSHKQISPDYKQKKGSTVNIQFTTSGYAKKGTQVVLGMENSHFYIKERAFVAGEVNYR</sequence>
<feature type="chain" id="PRO_5010360725" evidence="1">
    <location>
        <begin position="27"/>
        <end position="132"/>
    </location>
</feature>
<reference evidence="2 3" key="1">
    <citation type="submission" date="2016-10" db="EMBL/GenBank/DDBJ databases">
        <authorList>
            <person name="de Groot N.N."/>
        </authorList>
    </citation>
    <scope>NUCLEOTIDE SEQUENCE [LARGE SCALE GENOMIC DNA]</scope>
    <source>
        <strain evidence="2 3">DSM 14045</strain>
    </source>
</reference>
<accession>A0A1H3L3F6</accession>